<evidence type="ECO:0000313" key="2">
    <source>
        <dbReference type="Proteomes" id="UP000054937"/>
    </source>
</evidence>
<dbReference type="InParanoid" id="A0A0V0QK78"/>
<protein>
    <submittedName>
        <fullName evidence="1">Uncharacterized protein</fullName>
    </submittedName>
</protein>
<accession>A0A0V0QK78</accession>
<name>A0A0V0QK78_PSEPJ</name>
<organism evidence="1 2">
    <name type="scientific">Pseudocohnilembus persalinus</name>
    <name type="common">Ciliate</name>
    <dbReference type="NCBI Taxonomy" id="266149"/>
    <lineage>
        <taxon>Eukaryota</taxon>
        <taxon>Sar</taxon>
        <taxon>Alveolata</taxon>
        <taxon>Ciliophora</taxon>
        <taxon>Intramacronucleata</taxon>
        <taxon>Oligohymenophorea</taxon>
        <taxon>Scuticociliatia</taxon>
        <taxon>Philasterida</taxon>
        <taxon>Pseudocohnilembidae</taxon>
        <taxon>Pseudocohnilembus</taxon>
    </lineage>
</organism>
<dbReference type="EMBL" id="LDAU01000154">
    <property type="protein sequence ID" value="KRX02524.1"/>
    <property type="molecule type" value="Genomic_DNA"/>
</dbReference>
<comment type="caution">
    <text evidence="1">The sequence shown here is derived from an EMBL/GenBank/DDBJ whole genome shotgun (WGS) entry which is preliminary data.</text>
</comment>
<proteinExistence type="predicted"/>
<gene>
    <name evidence="1" type="ORF">PPERSA_11864</name>
</gene>
<reference evidence="1 2" key="1">
    <citation type="journal article" date="2015" name="Sci. Rep.">
        <title>Genome of the facultative scuticociliatosis pathogen Pseudocohnilembus persalinus provides insight into its virulence through horizontal gene transfer.</title>
        <authorList>
            <person name="Xiong J."/>
            <person name="Wang G."/>
            <person name="Cheng J."/>
            <person name="Tian M."/>
            <person name="Pan X."/>
            <person name="Warren A."/>
            <person name="Jiang C."/>
            <person name="Yuan D."/>
            <person name="Miao W."/>
        </authorList>
    </citation>
    <scope>NUCLEOTIDE SEQUENCE [LARGE SCALE GENOMIC DNA]</scope>
    <source>
        <strain evidence="1">36N120E</strain>
    </source>
</reference>
<dbReference type="Proteomes" id="UP000054937">
    <property type="component" value="Unassembled WGS sequence"/>
</dbReference>
<evidence type="ECO:0000313" key="1">
    <source>
        <dbReference type="EMBL" id="KRX02524.1"/>
    </source>
</evidence>
<dbReference type="AlphaFoldDB" id="A0A0V0QK78"/>
<keyword evidence="2" id="KW-1185">Reference proteome</keyword>
<sequence>MENEEKYITIKEKMQQQGIHKKQLPIDDQIELIVKEALDKANEQHKYIYWVDINQRFVNENSNKKYINLRKKQDWEKLFTPIKKQNKPVFSGIQSMNCYRSGIVLYKHEPGKCDCEQIFKKYSSQIEKLQEQKNKQNQEQKQ</sequence>